<feature type="region of interest" description="Disordered" evidence="1">
    <location>
        <begin position="1319"/>
        <end position="1348"/>
    </location>
</feature>
<name>A0A1D3CS78_9EIME</name>
<sequence>MLQQGSSSTAAPTAHAEGLSFSPAFLRLARSFSSLSASQENLAVAEGNPAAYSLRLAHLGVSLCPKSASPAFDDIRDLSDVTVEQHEHQQEHAQRHRCSSAAATAHNDGTPGSVALIDGKSALPPPNLTQLGSPRSPVQRRANFRSIVCGKTAVSLLKELQGEAGNPSYLLETTPERSLLYALLNPVVLLAFYKFVEEQRYKQLTALRLARNSLEEFLPIKPQVLGEHVYLLHTMATFSYSRSCFNKTKTLFYMRRLIEPCIAVLVYFGVSPEALGVPQLLRQVATPDVSKREGEYRVWRPSRNGARESLRGQCITSSDSVSGPMSFAAVASAAKPTSGKLEAVHTSDEPKLTWDAALLALVDGTSLVNRRARAKFLWAVSDWLLALLLPLWEEFRGESLVRLQAGALAFALYSAELMPHDRIIAFSSRCPLARAMAVSPQLLRDVYHPRFSVKTAILDKIARIRQQSDALLAALSSASPGSPVAAAAAGSRTAPNYSALAESILPSPEAQPLPQPQQSDYQALSAEGAAFGTGDTGGPPGGPSTHPTGSRKAALHSLAFSSNILQKQSALKLGLMSLVEERAREQGEGKFGGAAINTESPCYALTVAMMRGMELSNTMNAGIVALAHRDGNQLDLGFLLDEPLLLHVRHFQFNCAPLLPSSLSVSFEDIAPDAFECAREVAGITDQEYRNSLCSTDFSFIEFQSNSFLPAYIDHILSTPLSLLTRIFGIHRVELYSETPAGASEGPPEAPHVDFLSSNNGVSRRRLVPPKGEPGIGAPVDGPSGASSSNNSPPWCPTTNLSTSPIGFNYAGKRHEGESGRLTPPGTSKEADEADSSPWWTEGNSRVGTLGVGAVEGATGAGEAKTAAAATGATQPPAQARCQQKTVKQSSSWLTRKGPSPLFSSQLTRRVFSATKVGMTKKTLEKGSSAQKDMASILVAGGSLRDMQPAALTSRMQSTRHICTDPTCSPGNRSPGAAPTHAVAPCAPTRGHGRGLAAGGRGPTVQDKTGEKLLPSTVGSEPRDIKSQEAHRTLVTSAYFIAMGTAFDPSLGLSEAYDIKGSIVSRLARDADRVKKDVDWLESGRRLRMREDEARILLAAHERDCRFLEGLGVFDYSMLIGIHECLDKDNVVSCSYLPSRGPLRDYTTKAHLSLEKLDTWGDIPNDGMRRSMEPDKRRPSRQSHGAVSLLDQQQHQEEQPSQVACFQEAADTTHPWDHMDSPAIPLSTATPSPPPHLLHTPTEVEALKSVAAPPGPPRSNHSDGDSRILSGDSQARVNVVPIKGHELSSRNWDGPPRGSSALGGSVESSNILLAAQEDVEGSGGSPQGVPSFSAGASMGVAPPSQETAEEIADQAFQETPDVANAPTECREPTRGPLAPRSSLPRRATRSKGTRISDDNSETTRTVYYPYGQSVALSRAFTQTSTPYLGAPAFEGGFGLKVMSVDRREIFFFGLIDFLSPYTARRYFHTAYKRLKSTATCQFGEISPVPPGYYARRQIEFVQQHVIEAVPSSRNSFSSKEEGTSMGFTQQLFQKGDSDRRFSTLPPVEQDTLVEDPCWP</sequence>
<feature type="domain" description="PIPK" evidence="2">
    <location>
        <begin position="639"/>
        <end position="1215"/>
    </location>
</feature>
<dbReference type="InterPro" id="IPR002498">
    <property type="entry name" value="PInositol-4-P-4/5-kinase_core"/>
</dbReference>
<feature type="region of interest" description="Disordered" evidence="1">
    <location>
        <begin position="529"/>
        <end position="552"/>
    </location>
</feature>
<feature type="region of interest" description="Disordered" evidence="1">
    <location>
        <begin position="741"/>
        <end position="845"/>
    </location>
</feature>
<feature type="compositionally biased region" description="Low complexity" evidence="1">
    <location>
        <begin position="1221"/>
        <end position="1230"/>
    </location>
</feature>
<dbReference type="Gene3D" id="3.30.810.10">
    <property type="entry name" value="2-Layer Sandwich"/>
    <property type="match status" value="2"/>
</dbReference>
<proteinExistence type="predicted"/>
<comment type="caution">
    <text evidence="3">The sequence shown here is derived from an EMBL/GenBank/DDBJ whole genome shotgun (WGS) entry which is preliminary data.</text>
</comment>
<feature type="region of interest" description="Disordered" evidence="1">
    <location>
        <begin position="1363"/>
        <end position="1400"/>
    </location>
</feature>
<dbReference type="VEuPathDB" id="ToxoDB:LOC34618167"/>
<feature type="region of interest" description="Disordered" evidence="1">
    <location>
        <begin position="89"/>
        <end position="119"/>
    </location>
</feature>
<dbReference type="Proteomes" id="UP000095192">
    <property type="component" value="Unassembled WGS sequence"/>
</dbReference>
<dbReference type="SUPFAM" id="SSF56104">
    <property type="entry name" value="SAICAR synthase-like"/>
    <property type="match status" value="3"/>
</dbReference>
<dbReference type="GO" id="GO:0046854">
    <property type="term" value="P:phosphatidylinositol phosphate biosynthetic process"/>
    <property type="evidence" value="ECO:0007669"/>
    <property type="project" value="TreeGrafter"/>
</dbReference>
<evidence type="ECO:0000256" key="1">
    <source>
        <dbReference type="SAM" id="MobiDB-lite"/>
    </source>
</evidence>
<dbReference type="GO" id="GO:0016308">
    <property type="term" value="F:1-phosphatidylinositol-4-phosphate 5-kinase activity"/>
    <property type="evidence" value="ECO:0007669"/>
    <property type="project" value="TreeGrafter"/>
</dbReference>
<reference evidence="3 4" key="1">
    <citation type="journal article" date="2016" name="BMC Genomics">
        <title>Comparative genomics reveals Cyclospora cayetanensis possesses coccidia-like metabolism and invasion components but unique surface antigens.</title>
        <authorList>
            <person name="Liu S."/>
            <person name="Wang L."/>
            <person name="Zheng H."/>
            <person name="Xu Z."/>
            <person name="Roellig D.M."/>
            <person name="Li N."/>
            <person name="Frace M.A."/>
            <person name="Tang K."/>
            <person name="Arrowood M.J."/>
            <person name="Moss D.M."/>
            <person name="Zhang L."/>
            <person name="Feng Y."/>
            <person name="Xiao L."/>
        </authorList>
    </citation>
    <scope>NUCLEOTIDE SEQUENCE [LARGE SCALE GENOMIC DNA]</scope>
    <source>
        <strain evidence="3 4">CHN_HEN01</strain>
    </source>
</reference>
<evidence type="ECO:0000313" key="3">
    <source>
        <dbReference type="EMBL" id="OEH74032.1"/>
    </source>
</evidence>
<evidence type="ECO:0000259" key="2">
    <source>
        <dbReference type="SMART" id="SM00330"/>
    </source>
</evidence>
<dbReference type="GO" id="GO:0005886">
    <property type="term" value="C:plasma membrane"/>
    <property type="evidence" value="ECO:0007669"/>
    <property type="project" value="TreeGrafter"/>
</dbReference>
<dbReference type="PANTHER" id="PTHR23086:SF8">
    <property type="entry name" value="PHOSPHATIDYLINOSITOL 5-PHOSPHATE 4-KINASE, ISOFORM A"/>
    <property type="match status" value="1"/>
</dbReference>
<keyword evidence="4" id="KW-1185">Reference proteome</keyword>
<organism evidence="3 4">
    <name type="scientific">Cyclospora cayetanensis</name>
    <dbReference type="NCBI Taxonomy" id="88456"/>
    <lineage>
        <taxon>Eukaryota</taxon>
        <taxon>Sar</taxon>
        <taxon>Alveolata</taxon>
        <taxon>Apicomplexa</taxon>
        <taxon>Conoidasida</taxon>
        <taxon>Coccidia</taxon>
        <taxon>Eucoccidiorida</taxon>
        <taxon>Eimeriorina</taxon>
        <taxon>Eimeriidae</taxon>
        <taxon>Cyclospora</taxon>
    </lineage>
</organism>
<dbReference type="SMART" id="SM00330">
    <property type="entry name" value="PIPKc"/>
    <property type="match status" value="1"/>
</dbReference>
<dbReference type="InParanoid" id="A0A1D3CS78"/>
<dbReference type="Pfam" id="PF01504">
    <property type="entry name" value="PIP5K"/>
    <property type="match status" value="2"/>
</dbReference>
<feature type="region of interest" description="Disordered" evidence="1">
    <location>
        <begin position="1162"/>
        <end position="1304"/>
    </location>
</feature>
<feature type="region of interest" description="Disordered" evidence="1">
    <location>
        <begin position="968"/>
        <end position="1027"/>
    </location>
</feature>
<feature type="compositionally biased region" description="Basic and acidic residues" evidence="1">
    <location>
        <begin position="1167"/>
        <end position="1177"/>
    </location>
</feature>
<protein>
    <recommendedName>
        <fullName evidence="2">PIPK domain-containing protein</fullName>
    </recommendedName>
</protein>
<accession>A0A1D3CS78</accession>
<dbReference type="PANTHER" id="PTHR23086">
    <property type="entry name" value="PHOSPHATIDYLINOSITOL-4-PHOSPHATE 5-KINASE"/>
    <property type="match status" value="1"/>
</dbReference>
<dbReference type="InterPro" id="IPR027483">
    <property type="entry name" value="PInositol-4-P-4/5-kinase_C_sf"/>
</dbReference>
<feature type="compositionally biased region" description="Polar residues" evidence="1">
    <location>
        <begin position="797"/>
        <end position="806"/>
    </location>
</feature>
<evidence type="ECO:0000313" key="4">
    <source>
        <dbReference type="Proteomes" id="UP000095192"/>
    </source>
</evidence>
<dbReference type="VEuPathDB" id="ToxoDB:cyc_01097"/>
<dbReference type="EMBL" id="JROU02002160">
    <property type="protein sequence ID" value="OEH74032.1"/>
    <property type="molecule type" value="Genomic_DNA"/>
</dbReference>
<dbReference type="InterPro" id="IPR023610">
    <property type="entry name" value="PInositol-4/5-P-5/4-kinase"/>
</dbReference>
<gene>
    <name evidence="3" type="ORF">cyc_01097</name>
</gene>
<feature type="compositionally biased region" description="Low complexity" evidence="1">
    <location>
        <begin position="782"/>
        <end position="793"/>
    </location>
</feature>